<feature type="domain" description="Ubiquitin-like protease family profile" evidence="6">
    <location>
        <begin position="218"/>
        <end position="282"/>
    </location>
</feature>
<protein>
    <recommendedName>
        <fullName evidence="6">Ubiquitin-like protease family profile domain-containing protein</fullName>
    </recommendedName>
</protein>
<feature type="region of interest" description="Disordered" evidence="5">
    <location>
        <begin position="1"/>
        <end position="29"/>
    </location>
</feature>
<dbReference type="GO" id="GO:0019783">
    <property type="term" value="F:ubiquitin-like protein peptidase activity"/>
    <property type="evidence" value="ECO:0007669"/>
    <property type="project" value="UniProtKB-ARBA"/>
</dbReference>
<dbReference type="GO" id="GO:0006508">
    <property type="term" value="P:proteolysis"/>
    <property type="evidence" value="ECO:0007669"/>
    <property type="project" value="UniProtKB-KW"/>
</dbReference>
<dbReference type="GO" id="GO:0008234">
    <property type="term" value="F:cysteine-type peptidase activity"/>
    <property type="evidence" value="ECO:0007669"/>
    <property type="project" value="InterPro"/>
</dbReference>
<dbReference type="InterPro" id="IPR038765">
    <property type="entry name" value="Papain-like_cys_pep_sf"/>
</dbReference>
<evidence type="ECO:0000256" key="5">
    <source>
        <dbReference type="SAM" id="MobiDB-lite"/>
    </source>
</evidence>
<dbReference type="SUPFAM" id="SSF54001">
    <property type="entry name" value="Cysteine proteinases"/>
    <property type="match status" value="1"/>
</dbReference>
<dbReference type="Proteomes" id="UP000176998">
    <property type="component" value="Unassembled WGS sequence"/>
</dbReference>
<comment type="similarity">
    <text evidence="1">Belongs to the peptidase C48 family.</text>
</comment>
<dbReference type="InterPro" id="IPR003653">
    <property type="entry name" value="Peptidase_C48_C"/>
</dbReference>
<sequence>MPTLDAKESTHSLSSLPPPLNTDYPQDEHKTDDDTIIVAADNSTNSGEADLLRAESASTVFANRKKAKALQKRTNFYQHYTETLVQHWGSLENAFPAQFRPTRIKTKLGFPEDDELSYLNIPDEDGDSLSHFSKKHSRTVNRQSGAPSLASEPKFATPTVDGIDKARRQVTKSECLDDEVIQAFIYLLDQSTRGSSSHRRVFFADSLWVCLEKKDIPPWITKYSAAIRSSQLLVIPCHSAKTAHWSLVVVYLNSGVAQRVVHYDSIPKSQTRQLVRQRVTAILESFGVLSSESPTPHATGTAFEEGNLKEILHSRDPAHSQPTIEEMTTSLLDLLSPPKELSDSSSMRIDETTVFQKQQASLAKPVAGIPTRRDELAETATRRLSTDKKKTSLPLLPDFLPSYKRSRSRSPEFTSSVDAKRCKVVAPPDNMAPSLADVTALFEHAKNTEAEKNTGTAAKALERHRGLIAQLEEALAAATTSLEDAIQKNKAALIRFALDEAREIPQMDTLKTPQTHHEAAWSRFLEETNTTGIGLGLGSSGKDSPLPSLSEAKQMVKKARAHHADTTSQLSDANDKLSGLVKEEKKQETIRALEASFAVLRGLEDGV</sequence>
<feature type="compositionally biased region" description="Basic and acidic residues" evidence="5">
    <location>
        <begin position="1"/>
        <end position="10"/>
    </location>
</feature>
<feature type="coiled-coil region" evidence="4">
    <location>
        <begin position="461"/>
        <end position="488"/>
    </location>
</feature>
<evidence type="ECO:0000256" key="1">
    <source>
        <dbReference type="ARBA" id="ARBA00005234"/>
    </source>
</evidence>
<keyword evidence="4" id="KW-0175">Coiled coil</keyword>
<keyword evidence="2" id="KW-0645">Protease</keyword>
<evidence type="ECO:0000313" key="7">
    <source>
        <dbReference type="EMBL" id="OHE98125.1"/>
    </source>
</evidence>
<comment type="caution">
    <text evidence="7">The sequence shown here is derived from an EMBL/GenBank/DDBJ whole genome shotgun (WGS) entry which is preliminary data.</text>
</comment>
<evidence type="ECO:0000256" key="3">
    <source>
        <dbReference type="ARBA" id="ARBA00022801"/>
    </source>
</evidence>
<keyword evidence="8" id="KW-1185">Reference proteome</keyword>
<evidence type="ECO:0000256" key="4">
    <source>
        <dbReference type="SAM" id="Coils"/>
    </source>
</evidence>
<dbReference type="Gene3D" id="3.40.395.10">
    <property type="entry name" value="Adenoviral Proteinase, Chain A"/>
    <property type="match status" value="1"/>
</dbReference>
<evidence type="ECO:0000313" key="8">
    <source>
        <dbReference type="Proteomes" id="UP000176998"/>
    </source>
</evidence>
<dbReference type="EMBL" id="MJBS01000050">
    <property type="protein sequence ID" value="OHE98125.1"/>
    <property type="molecule type" value="Genomic_DNA"/>
</dbReference>
<evidence type="ECO:0000256" key="2">
    <source>
        <dbReference type="ARBA" id="ARBA00022670"/>
    </source>
</evidence>
<dbReference type="GeneID" id="34559788"/>
<keyword evidence="3" id="KW-0378">Hydrolase</keyword>
<dbReference type="Pfam" id="PF02902">
    <property type="entry name" value="Peptidase_C48"/>
    <property type="match status" value="1"/>
</dbReference>
<organism evidence="7 8">
    <name type="scientific">Colletotrichum orchidophilum</name>
    <dbReference type="NCBI Taxonomy" id="1209926"/>
    <lineage>
        <taxon>Eukaryota</taxon>
        <taxon>Fungi</taxon>
        <taxon>Dikarya</taxon>
        <taxon>Ascomycota</taxon>
        <taxon>Pezizomycotina</taxon>
        <taxon>Sordariomycetes</taxon>
        <taxon>Hypocreomycetidae</taxon>
        <taxon>Glomerellales</taxon>
        <taxon>Glomerellaceae</taxon>
        <taxon>Colletotrichum</taxon>
    </lineage>
</organism>
<reference evidence="7 8" key="1">
    <citation type="submission" date="2016-09" db="EMBL/GenBank/DDBJ databases">
        <authorList>
            <person name="Capua I."/>
            <person name="De Benedictis P."/>
            <person name="Joannis T."/>
            <person name="Lombin L.H."/>
            <person name="Cattoli G."/>
        </authorList>
    </citation>
    <scope>NUCLEOTIDE SEQUENCE [LARGE SCALE GENOMIC DNA]</scope>
    <source>
        <strain evidence="7 8">IMI 309357</strain>
    </source>
</reference>
<dbReference type="AlphaFoldDB" id="A0A1G4B9X4"/>
<dbReference type="RefSeq" id="XP_022475276.1">
    <property type="nucleotide sequence ID" value="XM_022618278.1"/>
</dbReference>
<proteinExistence type="inferred from homology"/>
<accession>A0A1G4B9X4</accession>
<evidence type="ECO:0000259" key="6">
    <source>
        <dbReference type="Pfam" id="PF02902"/>
    </source>
</evidence>
<feature type="region of interest" description="Disordered" evidence="5">
    <location>
        <begin position="130"/>
        <end position="155"/>
    </location>
</feature>
<name>A0A1G4B9X4_9PEZI</name>
<gene>
    <name evidence="7" type="ORF">CORC01_06639</name>
</gene>